<evidence type="ECO:0000313" key="3">
    <source>
        <dbReference type="Proteomes" id="UP001139408"/>
    </source>
</evidence>
<evidence type="ECO:0000256" key="1">
    <source>
        <dbReference type="SAM" id="SignalP"/>
    </source>
</evidence>
<evidence type="ECO:0000313" key="2">
    <source>
        <dbReference type="EMBL" id="MCL1103888.1"/>
    </source>
</evidence>
<dbReference type="InterPro" id="IPR025737">
    <property type="entry name" value="FApF"/>
</dbReference>
<feature type="chain" id="PRO_5040949177" evidence="1">
    <location>
        <begin position="27"/>
        <end position="308"/>
    </location>
</feature>
<dbReference type="PROSITE" id="PS51257">
    <property type="entry name" value="PROKAR_LIPOPROTEIN"/>
    <property type="match status" value="1"/>
</dbReference>
<dbReference type="Pfam" id="PF13557">
    <property type="entry name" value="Phenol_MetA_deg"/>
    <property type="match status" value="1"/>
</dbReference>
<proteinExistence type="predicted"/>
<comment type="caution">
    <text evidence="2">The sequence shown here is derived from an EMBL/GenBank/DDBJ whole genome shotgun (WGS) entry which is preliminary data.</text>
</comment>
<feature type="signal peptide" evidence="1">
    <location>
        <begin position="1"/>
        <end position="26"/>
    </location>
</feature>
<dbReference type="EMBL" id="JAKILJ010000001">
    <property type="protein sequence ID" value="MCL1103888.1"/>
    <property type="molecule type" value="Genomic_DNA"/>
</dbReference>
<name>A0A9X1ZB88_9GAMM</name>
<protein>
    <submittedName>
        <fullName evidence="2">Transporter</fullName>
    </submittedName>
</protein>
<dbReference type="AlphaFoldDB" id="A0A9X1ZB88"/>
<sequence length="308" mass="33580">MDTKLTQTVSTIALACALTFSANALAATSGSHYSIGTEGVEAGSPPPPGMHYRVYNSYYDTDKLTDNDGNAVPVDFDLSVVAQAHRFVNVTDAKLLGANVSYNIIVPLVKKDISISGAFDRSSDFEVSDIILEPLGLFWYNKQFDGILAIAAVAPTGDYSSDKPESVGLGYWSGLITAGGTYYFDEDRSWSFSALTRTLWHGHQDDTGIRPGSEFMVEGGIGKNMMFDGQWIVRPGINYAASWQISDDSKDGEGTLASERKQVYGIGAEINMMYLPWLLQADLRYLTEFDAENTSEGDSITLTITKSF</sequence>
<accession>A0A9X1ZB88</accession>
<keyword evidence="3" id="KW-1185">Reference proteome</keyword>
<dbReference type="RefSeq" id="WP_188923360.1">
    <property type="nucleotide sequence ID" value="NZ_BMQI01000001.1"/>
</dbReference>
<gene>
    <name evidence="2" type="ORF">L2749_01210</name>
</gene>
<reference evidence="2" key="1">
    <citation type="submission" date="2022-01" db="EMBL/GenBank/DDBJ databases">
        <title>Whole genome-based taxonomy of the Shewanellaceae.</title>
        <authorList>
            <person name="Martin-Rodriguez A.J."/>
        </authorList>
    </citation>
    <scope>NUCLEOTIDE SEQUENCE</scope>
    <source>
        <strain evidence="2">DSM 23803</strain>
    </source>
</reference>
<organism evidence="2 3">
    <name type="scientific">Shewanella algicola</name>
    <dbReference type="NCBI Taxonomy" id="640633"/>
    <lineage>
        <taxon>Bacteria</taxon>
        <taxon>Pseudomonadati</taxon>
        <taxon>Pseudomonadota</taxon>
        <taxon>Gammaproteobacteria</taxon>
        <taxon>Alteromonadales</taxon>
        <taxon>Shewanellaceae</taxon>
        <taxon>Shewanella</taxon>
    </lineage>
</organism>
<keyword evidence="1" id="KW-0732">Signal</keyword>
<dbReference type="Proteomes" id="UP001139408">
    <property type="component" value="Unassembled WGS sequence"/>
</dbReference>